<evidence type="ECO:0000256" key="1">
    <source>
        <dbReference type="SAM" id="Phobius"/>
    </source>
</evidence>
<proteinExistence type="predicted"/>
<gene>
    <name evidence="3" type="ORF">GCM10011419_14030</name>
</gene>
<keyword evidence="1" id="KW-0472">Membrane</keyword>
<feature type="transmembrane region" description="Helical" evidence="1">
    <location>
        <begin position="12"/>
        <end position="31"/>
    </location>
</feature>
<evidence type="ECO:0000259" key="2">
    <source>
        <dbReference type="Pfam" id="PF04235"/>
    </source>
</evidence>
<dbReference type="RefSeq" id="WP_189352937.1">
    <property type="nucleotide sequence ID" value="NZ_BMYP01000014.1"/>
</dbReference>
<dbReference type="InterPro" id="IPR007349">
    <property type="entry name" value="DUF418"/>
</dbReference>
<feature type="transmembrane region" description="Helical" evidence="1">
    <location>
        <begin position="310"/>
        <end position="330"/>
    </location>
</feature>
<protein>
    <submittedName>
        <fullName evidence="3">Transporter</fullName>
    </submittedName>
</protein>
<dbReference type="EMBL" id="BMYP01000014">
    <property type="protein sequence ID" value="GHD75789.1"/>
    <property type="molecule type" value="Genomic_DNA"/>
</dbReference>
<feature type="transmembrane region" description="Helical" evidence="1">
    <location>
        <begin position="202"/>
        <end position="222"/>
    </location>
</feature>
<dbReference type="PANTHER" id="PTHR30590:SF3">
    <property type="entry name" value="HYPOTHETICAL MEMBRANE SPANNING PROTEIN"/>
    <property type="match status" value="1"/>
</dbReference>
<dbReference type="PANTHER" id="PTHR30590">
    <property type="entry name" value="INNER MEMBRANE PROTEIN"/>
    <property type="match status" value="1"/>
</dbReference>
<feature type="transmembrane region" description="Helical" evidence="1">
    <location>
        <begin position="124"/>
        <end position="142"/>
    </location>
</feature>
<evidence type="ECO:0000313" key="4">
    <source>
        <dbReference type="Proteomes" id="UP000662678"/>
    </source>
</evidence>
<dbReference type="Proteomes" id="UP000662678">
    <property type="component" value="Unassembled WGS sequence"/>
</dbReference>
<sequence>MRNTTARLEGLDLARCLALIGMVLVNFRIAMGVEQGGPDWLQLAFDALHGRAAATFVVLAGIGLGLATRHLDWWAAQRQTVRRAAFLLVAGLLNVMLFPADIIHYYAVYFVLGALCLRLPGYALWGLIAALATGFIALLFMLDYDRGWHWADYSYPDFWLPAGFLRNLLFNGWHPVLPWLGFVLYGLWLSRQPLAETRVQRYLVLGGVLAVLAGHALSWALRTLWPQPALAPLFGVMPVPPVPLYLVAGGGVASMVIGAALWLAQRWPQGALLAWLAPAGRQTLTLYIAHILLGMGVMEATGWLQGRSLAQVLLAAALYCLAALLFARLWSRRFARGPLEALMRRCCG</sequence>
<keyword evidence="1" id="KW-1133">Transmembrane helix</keyword>
<dbReference type="InterPro" id="IPR052529">
    <property type="entry name" value="Bact_Transport_Assoc"/>
</dbReference>
<comment type="caution">
    <text evidence="3">The sequence shown here is derived from an EMBL/GenBank/DDBJ whole genome shotgun (WGS) entry which is preliminary data.</text>
</comment>
<evidence type="ECO:0000313" key="3">
    <source>
        <dbReference type="EMBL" id="GHD75789.1"/>
    </source>
</evidence>
<name>A0ABQ3H9S9_9NEIS</name>
<keyword evidence="4" id="KW-1185">Reference proteome</keyword>
<feature type="domain" description="DUF418" evidence="2">
    <location>
        <begin position="188"/>
        <end position="345"/>
    </location>
</feature>
<reference evidence="4" key="1">
    <citation type="journal article" date="2019" name="Int. J. Syst. Evol. Microbiol.">
        <title>The Global Catalogue of Microorganisms (GCM) 10K type strain sequencing project: providing services to taxonomists for standard genome sequencing and annotation.</title>
        <authorList>
            <consortium name="The Broad Institute Genomics Platform"/>
            <consortium name="The Broad Institute Genome Sequencing Center for Infectious Disease"/>
            <person name="Wu L."/>
            <person name="Ma J."/>
        </authorList>
    </citation>
    <scope>NUCLEOTIDE SEQUENCE [LARGE SCALE GENOMIC DNA]</scope>
    <source>
        <strain evidence="4">KCTC 23713</strain>
    </source>
</reference>
<feature type="transmembrane region" description="Helical" evidence="1">
    <location>
        <begin position="242"/>
        <end position="263"/>
    </location>
</feature>
<accession>A0ABQ3H9S9</accession>
<dbReference type="Pfam" id="PF04235">
    <property type="entry name" value="DUF418"/>
    <property type="match status" value="1"/>
</dbReference>
<organism evidence="3 4">
    <name type="scientific">Vogesella fluminis</name>
    <dbReference type="NCBI Taxonomy" id="1069161"/>
    <lineage>
        <taxon>Bacteria</taxon>
        <taxon>Pseudomonadati</taxon>
        <taxon>Pseudomonadota</taxon>
        <taxon>Betaproteobacteria</taxon>
        <taxon>Neisseriales</taxon>
        <taxon>Chromobacteriaceae</taxon>
        <taxon>Vogesella</taxon>
    </lineage>
</organism>
<keyword evidence="1" id="KW-0812">Transmembrane</keyword>
<feature type="transmembrane region" description="Helical" evidence="1">
    <location>
        <begin position="51"/>
        <end position="68"/>
    </location>
</feature>
<feature type="transmembrane region" description="Helical" evidence="1">
    <location>
        <begin position="80"/>
        <end position="97"/>
    </location>
</feature>